<dbReference type="Proteomes" id="UP000184546">
    <property type="component" value="Unassembled WGS sequence"/>
</dbReference>
<accession>A0A1L9WJI8</accession>
<dbReference type="PANTHER" id="PTHR46411:SF3">
    <property type="entry name" value="AAA+ ATPASE DOMAIN-CONTAINING PROTEIN"/>
    <property type="match status" value="1"/>
</dbReference>
<organism evidence="1 2">
    <name type="scientific">Aspergillus aculeatus (strain ATCC 16872 / CBS 172.66 / WB 5094)</name>
    <dbReference type="NCBI Taxonomy" id="690307"/>
    <lineage>
        <taxon>Eukaryota</taxon>
        <taxon>Fungi</taxon>
        <taxon>Dikarya</taxon>
        <taxon>Ascomycota</taxon>
        <taxon>Pezizomycotina</taxon>
        <taxon>Eurotiomycetes</taxon>
        <taxon>Eurotiomycetidae</taxon>
        <taxon>Eurotiales</taxon>
        <taxon>Aspergillaceae</taxon>
        <taxon>Aspergillus</taxon>
        <taxon>Aspergillus subgen. Circumdati</taxon>
    </lineage>
</organism>
<dbReference type="PANTHER" id="PTHR46411">
    <property type="entry name" value="FAMILY ATPASE, PUTATIVE-RELATED"/>
    <property type="match status" value="1"/>
</dbReference>
<dbReference type="EMBL" id="KV878986">
    <property type="protein sequence ID" value="OJJ96324.1"/>
    <property type="molecule type" value="Genomic_DNA"/>
</dbReference>
<gene>
    <name evidence="1" type="ORF">ASPACDRAFT_1859553</name>
</gene>
<dbReference type="GeneID" id="30971493"/>
<dbReference type="RefSeq" id="XP_020052664.1">
    <property type="nucleotide sequence ID" value="XM_020197679.1"/>
</dbReference>
<evidence type="ECO:0000313" key="1">
    <source>
        <dbReference type="EMBL" id="OJJ96324.1"/>
    </source>
</evidence>
<evidence type="ECO:0000313" key="2">
    <source>
        <dbReference type="Proteomes" id="UP000184546"/>
    </source>
</evidence>
<dbReference type="AlphaFoldDB" id="A0A1L9WJI8"/>
<protein>
    <submittedName>
        <fullName evidence="1">Uncharacterized protein</fullName>
    </submittedName>
</protein>
<keyword evidence="2" id="KW-1185">Reference proteome</keyword>
<proteinExistence type="predicted"/>
<reference evidence="2" key="1">
    <citation type="journal article" date="2017" name="Genome Biol.">
        <title>Comparative genomics reveals high biological diversity and specific adaptations in the industrially and medically important fungal genus Aspergillus.</title>
        <authorList>
            <person name="de Vries R.P."/>
            <person name="Riley R."/>
            <person name="Wiebenga A."/>
            <person name="Aguilar-Osorio G."/>
            <person name="Amillis S."/>
            <person name="Uchima C.A."/>
            <person name="Anderluh G."/>
            <person name="Asadollahi M."/>
            <person name="Askin M."/>
            <person name="Barry K."/>
            <person name="Battaglia E."/>
            <person name="Bayram O."/>
            <person name="Benocci T."/>
            <person name="Braus-Stromeyer S.A."/>
            <person name="Caldana C."/>
            <person name="Canovas D."/>
            <person name="Cerqueira G.C."/>
            <person name="Chen F."/>
            <person name="Chen W."/>
            <person name="Choi C."/>
            <person name="Clum A."/>
            <person name="Dos Santos R.A."/>
            <person name="Damasio A.R."/>
            <person name="Diallinas G."/>
            <person name="Emri T."/>
            <person name="Fekete E."/>
            <person name="Flipphi M."/>
            <person name="Freyberg S."/>
            <person name="Gallo A."/>
            <person name="Gournas C."/>
            <person name="Habgood R."/>
            <person name="Hainaut M."/>
            <person name="Harispe M.L."/>
            <person name="Henrissat B."/>
            <person name="Hilden K.S."/>
            <person name="Hope R."/>
            <person name="Hossain A."/>
            <person name="Karabika E."/>
            <person name="Karaffa L."/>
            <person name="Karanyi Z."/>
            <person name="Krasevec N."/>
            <person name="Kuo A."/>
            <person name="Kusch H."/>
            <person name="LaButti K."/>
            <person name="Lagendijk E.L."/>
            <person name="Lapidus A."/>
            <person name="Levasseur A."/>
            <person name="Lindquist E."/>
            <person name="Lipzen A."/>
            <person name="Logrieco A.F."/>
            <person name="MacCabe A."/>
            <person name="Maekelae M.R."/>
            <person name="Malavazi I."/>
            <person name="Melin P."/>
            <person name="Meyer V."/>
            <person name="Mielnichuk N."/>
            <person name="Miskei M."/>
            <person name="Molnar A.P."/>
            <person name="Mule G."/>
            <person name="Ngan C.Y."/>
            <person name="Orejas M."/>
            <person name="Orosz E."/>
            <person name="Ouedraogo J.P."/>
            <person name="Overkamp K.M."/>
            <person name="Park H.-S."/>
            <person name="Perrone G."/>
            <person name="Piumi F."/>
            <person name="Punt P.J."/>
            <person name="Ram A.F."/>
            <person name="Ramon A."/>
            <person name="Rauscher S."/>
            <person name="Record E."/>
            <person name="Riano-Pachon D.M."/>
            <person name="Robert V."/>
            <person name="Roehrig J."/>
            <person name="Ruller R."/>
            <person name="Salamov A."/>
            <person name="Salih N.S."/>
            <person name="Samson R.A."/>
            <person name="Sandor E."/>
            <person name="Sanguinetti M."/>
            <person name="Schuetze T."/>
            <person name="Sepcic K."/>
            <person name="Shelest E."/>
            <person name="Sherlock G."/>
            <person name="Sophianopoulou V."/>
            <person name="Squina F.M."/>
            <person name="Sun H."/>
            <person name="Susca A."/>
            <person name="Todd R.B."/>
            <person name="Tsang A."/>
            <person name="Unkles S.E."/>
            <person name="van de Wiele N."/>
            <person name="van Rossen-Uffink D."/>
            <person name="Oliveira J.V."/>
            <person name="Vesth T.C."/>
            <person name="Visser J."/>
            <person name="Yu J.-H."/>
            <person name="Zhou M."/>
            <person name="Andersen M.R."/>
            <person name="Archer D.B."/>
            <person name="Baker S.E."/>
            <person name="Benoit I."/>
            <person name="Brakhage A.A."/>
            <person name="Braus G.H."/>
            <person name="Fischer R."/>
            <person name="Frisvad J.C."/>
            <person name="Goldman G.H."/>
            <person name="Houbraken J."/>
            <person name="Oakley B."/>
            <person name="Pocsi I."/>
            <person name="Scazzocchio C."/>
            <person name="Seiboth B."/>
            <person name="vanKuyk P.A."/>
            <person name="Wortman J."/>
            <person name="Dyer P.S."/>
            <person name="Grigoriev I.V."/>
        </authorList>
    </citation>
    <scope>NUCLEOTIDE SEQUENCE [LARGE SCALE GENOMIC DNA]</scope>
    <source>
        <strain evidence="2">ATCC 16872 / CBS 172.66 / WB 5094</strain>
    </source>
</reference>
<dbReference type="VEuPathDB" id="FungiDB:ASPACDRAFT_1859553"/>
<dbReference type="STRING" id="690307.A0A1L9WJI8"/>
<name>A0A1L9WJI8_ASPA1</name>
<sequence length="158" mass="17920">MTLEHVNFSFPFVTCESEQDPAVRPYLDILHRTLTREVGDILARGADCLKNGVITHDLLWTLLSPHIILLSTQEGWPRAYKCVDSWTHGSTVCVQFLDQSTGFTDAQFDSLAEIKFNGRQIKNILNPAHTLARDQVRELRHEDSETVITLRSFGRGLV</sequence>
<dbReference type="OrthoDB" id="10042665at2759"/>